<organism evidence="2 3">
    <name type="scientific">Cnuella takakiae</name>
    <dbReference type="NCBI Taxonomy" id="1302690"/>
    <lineage>
        <taxon>Bacteria</taxon>
        <taxon>Pseudomonadati</taxon>
        <taxon>Bacteroidota</taxon>
        <taxon>Chitinophagia</taxon>
        <taxon>Chitinophagales</taxon>
        <taxon>Chitinophagaceae</taxon>
        <taxon>Cnuella</taxon>
    </lineage>
</organism>
<evidence type="ECO:0000313" key="2">
    <source>
        <dbReference type="EMBL" id="SHE34372.1"/>
    </source>
</evidence>
<dbReference type="RefSeq" id="WP_245798245.1">
    <property type="nucleotide sequence ID" value="NZ_FQUO01000001.1"/>
</dbReference>
<dbReference type="Proteomes" id="UP000184368">
    <property type="component" value="Unassembled WGS sequence"/>
</dbReference>
<keyword evidence="1" id="KW-1133">Transmembrane helix</keyword>
<evidence type="ECO:0000313" key="3">
    <source>
        <dbReference type="Proteomes" id="UP000184368"/>
    </source>
</evidence>
<accession>A0A1M4SQB2</accession>
<feature type="transmembrane region" description="Helical" evidence="1">
    <location>
        <begin position="80"/>
        <end position="101"/>
    </location>
</feature>
<keyword evidence="1" id="KW-0472">Membrane</keyword>
<dbReference type="EMBL" id="FQUO01000001">
    <property type="protein sequence ID" value="SHE34372.1"/>
    <property type="molecule type" value="Genomic_DNA"/>
</dbReference>
<name>A0A1M4SQB2_9BACT</name>
<dbReference type="AlphaFoldDB" id="A0A1M4SQB2"/>
<protein>
    <submittedName>
        <fullName evidence="2">Uncharacterized protein</fullName>
    </submittedName>
</protein>
<feature type="transmembrane region" description="Helical" evidence="1">
    <location>
        <begin position="121"/>
        <end position="143"/>
    </location>
</feature>
<feature type="transmembrane region" description="Helical" evidence="1">
    <location>
        <begin position="149"/>
        <end position="176"/>
    </location>
</feature>
<proteinExistence type="predicted"/>
<keyword evidence="3" id="KW-1185">Reference proteome</keyword>
<reference evidence="2 3" key="1">
    <citation type="submission" date="2016-11" db="EMBL/GenBank/DDBJ databases">
        <authorList>
            <person name="Jaros S."/>
            <person name="Januszkiewicz K."/>
            <person name="Wedrychowicz H."/>
        </authorList>
    </citation>
    <scope>NUCLEOTIDE SEQUENCE [LARGE SCALE GENOMIC DNA]</scope>
    <source>
        <strain evidence="2 3">DSM 26897</strain>
    </source>
</reference>
<keyword evidence="1" id="KW-0812">Transmembrane</keyword>
<feature type="transmembrane region" description="Helical" evidence="1">
    <location>
        <begin position="48"/>
        <end position="68"/>
    </location>
</feature>
<sequence length="189" mass="21246">MNAEELNEAREIEALRSDPQIQAALRQSSAGEPSVAHDPDAKKERQKLLFIGVLVVLICSVLYYLLGWKYFPIRNRYIPLVQKMLLGVILTTVILLIGRIVKRLLQKNIDNAITRYTLTRITDLVAAIFIFLVVLSLLFANWYAAMVSFGIISLVLGLAFKIQLPVFLAGSIYWYAGPFLLVTESGSEM</sequence>
<gene>
    <name evidence="2" type="ORF">SAMN05444008_101199</name>
</gene>
<evidence type="ECO:0000256" key="1">
    <source>
        <dbReference type="SAM" id="Phobius"/>
    </source>
</evidence>